<accession>A0ABQ2XHV9</accession>
<gene>
    <name evidence="3" type="ORF">GCM10010383_55620</name>
</gene>
<feature type="region of interest" description="Disordered" evidence="1">
    <location>
        <begin position="15"/>
        <end position="39"/>
    </location>
</feature>
<feature type="compositionally biased region" description="Low complexity" evidence="1">
    <location>
        <begin position="15"/>
        <end position="25"/>
    </location>
</feature>
<proteinExistence type="predicted"/>
<evidence type="ECO:0000313" key="3">
    <source>
        <dbReference type="EMBL" id="GGX18494.1"/>
    </source>
</evidence>
<comment type="caution">
    <text evidence="3">The sequence shown here is derived from an EMBL/GenBank/DDBJ whole genome shotgun (WGS) entry which is preliminary data.</text>
</comment>
<reference evidence="4" key="1">
    <citation type="journal article" date="2019" name="Int. J. Syst. Evol. Microbiol.">
        <title>The Global Catalogue of Microorganisms (GCM) 10K type strain sequencing project: providing services to taxonomists for standard genome sequencing and annotation.</title>
        <authorList>
            <consortium name="The Broad Institute Genomics Platform"/>
            <consortium name="The Broad Institute Genome Sequencing Center for Infectious Disease"/>
            <person name="Wu L."/>
            <person name="Ma J."/>
        </authorList>
    </citation>
    <scope>NUCLEOTIDE SEQUENCE [LARGE SCALE GENOMIC DNA]</scope>
    <source>
        <strain evidence="4">JCM 4866</strain>
    </source>
</reference>
<organism evidence="3 4">
    <name type="scientific">Streptomyces lomondensis</name>
    <dbReference type="NCBI Taxonomy" id="68229"/>
    <lineage>
        <taxon>Bacteria</taxon>
        <taxon>Bacillati</taxon>
        <taxon>Actinomycetota</taxon>
        <taxon>Actinomycetes</taxon>
        <taxon>Kitasatosporales</taxon>
        <taxon>Streptomycetaceae</taxon>
        <taxon>Streptomyces</taxon>
    </lineage>
</organism>
<dbReference type="Proteomes" id="UP000617743">
    <property type="component" value="Unassembled WGS sequence"/>
</dbReference>
<dbReference type="InterPro" id="IPR002734">
    <property type="entry name" value="RibDG_C"/>
</dbReference>
<dbReference type="EMBL" id="BMWC01000009">
    <property type="protein sequence ID" value="GGX18494.1"/>
    <property type="molecule type" value="Genomic_DNA"/>
</dbReference>
<keyword evidence="4" id="KW-1185">Reference proteome</keyword>
<dbReference type="InterPro" id="IPR050765">
    <property type="entry name" value="Riboflavin_Biosynth_HTPR"/>
</dbReference>
<dbReference type="SUPFAM" id="SSF53597">
    <property type="entry name" value="Dihydrofolate reductase-like"/>
    <property type="match status" value="1"/>
</dbReference>
<dbReference type="InterPro" id="IPR024072">
    <property type="entry name" value="DHFR-like_dom_sf"/>
</dbReference>
<protein>
    <recommendedName>
        <fullName evidence="2">Bacterial bifunctional deaminase-reductase C-terminal domain-containing protein</fullName>
    </recommendedName>
</protein>
<sequence>MPRRSFGTRLSAAAEGMGGRMRAQGPRAAMSSAVSGGHTVQPHREGLLMRSVTYSMSVSLDGYIAGPDGGFDWTAPDEDVFRFWIDDIREVGVHLLGRRLYETMLYWETADQDPSLDDSMLEWAALWKPLPKVVFSTTLSAVQGNARLASGSVAEEIERLRAEPGEGDIAIGGATLAAEAAASGLIDEYRTMVYPVLVGGGIPFFPRHERRVDLELVETRPFSARVVYLRYRVAR</sequence>
<evidence type="ECO:0000256" key="1">
    <source>
        <dbReference type="SAM" id="MobiDB-lite"/>
    </source>
</evidence>
<dbReference type="PANTHER" id="PTHR38011">
    <property type="entry name" value="DIHYDROFOLATE REDUCTASE FAMILY PROTEIN (AFU_ORTHOLOGUE AFUA_8G06820)"/>
    <property type="match status" value="1"/>
</dbReference>
<dbReference type="Gene3D" id="3.40.430.10">
    <property type="entry name" value="Dihydrofolate Reductase, subunit A"/>
    <property type="match status" value="1"/>
</dbReference>
<name>A0ABQ2XHV9_9ACTN</name>
<dbReference type="PANTHER" id="PTHR38011:SF11">
    <property type="entry name" value="2,5-DIAMINO-6-RIBOSYLAMINO-4(3H)-PYRIMIDINONE 5'-PHOSPHATE REDUCTASE"/>
    <property type="match status" value="1"/>
</dbReference>
<feature type="domain" description="Bacterial bifunctional deaminase-reductase C-terminal" evidence="2">
    <location>
        <begin position="51"/>
        <end position="227"/>
    </location>
</feature>
<evidence type="ECO:0000259" key="2">
    <source>
        <dbReference type="Pfam" id="PF01872"/>
    </source>
</evidence>
<evidence type="ECO:0000313" key="4">
    <source>
        <dbReference type="Proteomes" id="UP000617743"/>
    </source>
</evidence>
<dbReference type="Pfam" id="PF01872">
    <property type="entry name" value="RibD_C"/>
    <property type="match status" value="1"/>
</dbReference>